<dbReference type="Gene3D" id="1.20.930.20">
    <property type="entry name" value="Adaptor protein Cbl, N-terminal domain"/>
    <property type="match status" value="1"/>
</dbReference>
<feature type="repeat" description="TPR" evidence="1">
    <location>
        <begin position="765"/>
        <end position="798"/>
    </location>
</feature>
<dbReference type="EMBL" id="WTXG01000097">
    <property type="protein sequence ID" value="KAI0293368.1"/>
    <property type="molecule type" value="Genomic_DNA"/>
</dbReference>
<dbReference type="InterPro" id="IPR059179">
    <property type="entry name" value="MLKL-like_MCAfunc"/>
</dbReference>
<gene>
    <name evidence="3" type="ORF">B0F90DRAFT_1822137</name>
</gene>
<proteinExistence type="predicted"/>
<dbReference type="GO" id="GO:0007166">
    <property type="term" value="P:cell surface receptor signaling pathway"/>
    <property type="evidence" value="ECO:0007669"/>
    <property type="project" value="InterPro"/>
</dbReference>
<dbReference type="SMART" id="SM00028">
    <property type="entry name" value="TPR"/>
    <property type="match status" value="7"/>
</dbReference>
<reference evidence="3" key="1">
    <citation type="journal article" date="2022" name="New Phytol.">
        <title>Evolutionary transition to the ectomycorrhizal habit in the genomes of a hyperdiverse lineage of mushroom-forming fungi.</title>
        <authorList>
            <person name="Looney B."/>
            <person name="Miyauchi S."/>
            <person name="Morin E."/>
            <person name="Drula E."/>
            <person name="Courty P.E."/>
            <person name="Kohler A."/>
            <person name="Kuo A."/>
            <person name="LaButti K."/>
            <person name="Pangilinan J."/>
            <person name="Lipzen A."/>
            <person name="Riley R."/>
            <person name="Andreopoulos W."/>
            <person name="He G."/>
            <person name="Johnson J."/>
            <person name="Nolan M."/>
            <person name="Tritt A."/>
            <person name="Barry K.W."/>
            <person name="Grigoriev I.V."/>
            <person name="Nagy L.G."/>
            <person name="Hibbett D."/>
            <person name="Henrissat B."/>
            <person name="Matheny P.B."/>
            <person name="Labbe J."/>
            <person name="Martin F.M."/>
        </authorList>
    </citation>
    <scope>NUCLEOTIDE SEQUENCE</scope>
    <source>
        <strain evidence="3">BPL690</strain>
    </source>
</reference>
<keyword evidence="1" id="KW-0802">TPR repeat</keyword>
<comment type="caution">
    <text evidence="3">The sequence shown here is derived from an EMBL/GenBank/DDBJ whole genome shotgun (WGS) entry which is preliminary data.</text>
</comment>
<evidence type="ECO:0000313" key="4">
    <source>
        <dbReference type="Proteomes" id="UP001203297"/>
    </source>
</evidence>
<evidence type="ECO:0000256" key="1">
    <source>
        <dbReference type="PROSITE-ProRule" id="PRU00339"/>
    </source>
</evidence>
<evidence type="ECO:0000259" key="2">
    <source>
        <dbReference type="Pfam" id="PF00931"/>
    </source>
</evidence>
<dbReference type="Pfam" id="PF00931">
    <property type="entry name" value="NB-ARC"/>
    <property type="match status" value="1"/>
</dbReference>
<protein>
    <recommendedName>
        <fullName evidence="2">NB-ARC domain-containing protein</fullName>
    </recommendedName>
</protein>
<dbReference type="InterPro" id="IPR019734">
    <property type="entry name" value="TPR_rpt"/>
</dbReference>
<dbReference type="Proteomes" id="UP001203297">
    <property type="component" value="Unassembled WGS sequence"/>
</dbReference>
<keyword evidence="4" id="KW-1185">Reference proteome</keyword>
<dbReference type="CDD" id="cd21037">
    <property type="entry name" value="MLKL_NTD"/>
    <property type="match status" value="1"/>
</dbReference>
<dbReference type="PANTHER" id="PTHR47050:SF1">
    <property type="entry name" value="TETRATRICOPEPTIDE REPEAT PROTEIN 24-LIKE"/>
    <property type="match status" value="1"/>
</dbReference>
<dbReference type="InterPro" id="IPR002182">
    <property type="entry name" value="NB-ARC"/>
</dbReference>
<dbReference type="AlphaFoldDB" id="A0AAD4QK25"/>
<dbReference type="Pfam" id="PF13181">
    <property type="entry name" value="TPR_8"/>
    <property type="match status" value="1"/>
</dbReference>
<dbReference type="InterPro" id="IPR011990">
    <property type="entry name" value="TPR-like_helical_dom_sf"/>
</dbReference>
<dbReference type="Gene3D" id="3.40.50.300">
    <property type="entry name" value="P-loop containing nucleotide triphosphate hydrolases"/>
    <property type="match status" value="1"/>
</dbReference>
<accession>A0AAD4QK25</accession>
<dbReference type="InterPro" id="IPR024812">
    <property type="entry name" value="TPR_24"/>
</dbReference>
<dbReference type="PROSITE" id="PS50005">
    <property type="entry name" value="TPR"/>
    <property type="match status" value="4"/>
</dbReference>
<dbReference type="PANTHER" id="PTHR47050">
    <property type="entry name" value="TETRATRICOPEPTIDE REPEAT PROTEIN 24"/>
    <property type="match status" value="1"/>
</dbReference>
<evidence type="ECO:0000313" key="3">
    <source>
        <dbReference type="EMBL" id="KAI0293368.1"/>
    </source>
</evidence>
<feature type="repeat" description="TPR" evidence="1">
    <location>
        <begin position="805"/>
        <end position="838"/>
    </location>
</feature>
<feature type="repeat" description="TPR" evidence="1">
    <location>
        <begin position="885"/>
        <end position="918"/>
    </location>
</feature>
<dbReference type="SUPFAM" id="SSF48452">
    <property type="entry name" value="TPR-like"/>
    <property type="match status" value="2"/>
</dbReference>
<dbReference type="Pfam" id="PF13424">
    <property type="entry name" value="TPR_12"/>
    <property type="match status" value="2"/>
</dbReference>
<feature type="domain" description="NB-ARC" evidence="2">
    <location>
        <begin position="247"/>
        <end position="352"/>
    </location>
</feature>
<feature type="repeat" description="TPR" evidence="1">
    <location>
        <begin position="725"/>
        <end position="758"/>
    </location>
</feature>
<dbReference type="Gene3D" id="1.25.40.10">
    <property type="entry name" value="Tetratricopeptide repeat domain"/>
    <property type="match status" value="1"/>
</dbReference>
<dbReference type="InterPro" id="IPR036537">
    <property type="entry name" value="Adaptor_Cbl_N_dom_sf"/>
</dbReference>
<dbReference type="GO" id="GO:0043531">
    <property type="term" value="F:ADP binding"/>
    <property type="evidence" value="ECO:0007669"/>
    <property type="project" value="InterPro"/>
</dbReference>
<name>A0AAD4QK25_9AGAM</name>
<dbReference type="InterPro" id="IPR027417">
    <property type="entry name" value="P-loop_NTPase"/>
</dbReference>
<dbReference type="SUPFAM" id="SSF52540">
    <property type="entry name" value="P-loop containing nucleoside triphosphate hydrolases"/>
    <property type="match status" value="1"/>
</dbReference>
<organism evidence="3 4">
    <name type="scientific">Multifurca ochricompacta</name>
    <dbReference type="NCBI Taxonomy" id="376703"/>
    <lineage>
        <taxon>Eukaryota</taxon>
        <taxon>Fungi</taxon>
        <taxon>Dikarya</taxon>
        <taxon>Basidiomycota</taxon>
        <taxon>Agaricomycotina</taxon>
        <taxon>Agaricomycetes</taxon>
        <taxon>Russulales</taxon>
        <taxon>Russulaceae</taxon>
        <taxon>Multifurca</taxon>
    </lineage>
</organism>
<sequence>MESKSSSLKKRFYKMFPASPSSQQLTSDTPNPFSSGAIDGYNSIANNAIQISLAALKEGSSLASKIPYIAPIAGLILQVLTMRDEVKQYKAECEVVMQKLIRVAGLLVHVGRSCETHKLKEGDLPAGLRDILKSLQSELDGIKHVLGECAKTKGARSLLLRKDILGKIKQYDATLLNVVEVFQAELLLDIRFALISERREGTHAVPTDVTKSVVQPSLAPPPPQIFFGRDAELAHIIHTIFTNIGSRPARIAILGPGGYGKTTLANAVLSHDRVQEHFQDARYFISCESATSSDALLIQISKTLGFVMGPPDSLWSQIHAALNSKETILCFDNFESPWDQSNEMKRSIEVLLSRITSLRHVTVLVTMRGAERPGQTEWTQPFLDPLGTIGLAAAKEIWRRIAGSYDDFSEKLIMAVDYVPLAVDLLAHLSQVTPPILLWEEWNSRQIKLIGRGDMDRLSNMEYSIQLSINSHRMTTNPDAKDLLGILSMLLDGLHIKQLNKFKGILVDMDMLSCLQVLQQCSLVNLIGDRYQPHPIIRQYCNNQSFTSSTHKTSLEEFYISLACIDMQKATPEAYAEMVLEVNNTKAMLSGFLKSNFSSQPRLVHAIVMFTELCMNIGDFSPTLLDQSVKHMLATKADAPLLIQCLKVWGKVYYSANDMETAKEKFLEAERHCLSSTMDVVHLHGTILNDLGNVYLCQFLLNEASISFQKALELNQASQNIIGQGISHYGLGRTYAGLGMFTEAEVSYQKALELHEAAGDNVEQGNSYQGLGEIYQQQDKLAEAEASYKKALEFQKVANHVMNQGSAHLGLGHIYGHLNRLDDAVASYHKALELHMAANNLYNQGIDHQELGEVYLLMNKENEAEISFHKALELKKAANDVVGQGIALTGLGKVYRKRSQLKRAQGMFEEALNLYAKVQATTWEKEAKWYLDDVLAKGRKAA</sequence>